<gene>
    <name evidence="1" type="ORF">MFLAVUS_003054</name>
</gene>
<keyword evidence="2" id="KW-1185">Reference proteome</keyword>
<reference evidence="1 2" key="1">
    <citation type="submission" date="2024-04" db="EMBL/GenBank/DDBJ databases">
        <title>genome sequences of Mucor flavus KT1a and Helicostylum pulchrum KT1b strains isolated from the surface of a dry-aged beef.</title>
        <authorList>
            <person name="Toyotome T."/>
            <person name="Hosono M."/>
            <person name="Torimaru M."/>
            <person name="Fukuda K."/>
            <person name="Mikami N."/>
        </authorList>
    </citation>
    <scope>NUCLEOTIDE SEQUENCE [LARGE SCALE GENOMIC DNA]</scope>
    <source>
        <strain evidence="1 2">KT1a</strain>
    </source>
</reference>
<evidence type="ECO:0000313" key="1">
    <source>
        <dbReference type="EMBL" id="GAA5809642.1"/>
    </source>
</evidence>
<comment type="caution">
    <text evidence="1">The sequence shown here is derived from an EMBL/GenBank/DDBJ whole genome shotgun (WGS) entry which is preliminary data.</text>
</comment>
<evidence type="ECO:0000313" key="2">
    <source>
        <dbReference type="Proteomes" id="UP001473302"/>
    </source>
</evidence>
<name>A0ABP9YS13_9FUNG</name>
<accession>A0ABP9YS13</accession>
<organism evidence="1 2">
    <name type="scientific">Mucor flavus</name>
    <dbReference type="NCBI Taxonomy" id="439312"/>
    <lineage>
        <taxon>Eukaryota</taxon>
        <taxon>Fungi</taxon>
        <taxon>Fungi incertae sedis</taxon>
        <taxon>Mucoromycota</taxon>
        <taxon>Mucoromycotina</taxon>
        <taxon>Mucoromycetes</taxon>
        <taxon>Mucorales</taxon>
        <taxon>Mucorineae</taxon>
        <taxon>Mucoraceae</taxon>
        <taxon>Mucor</taxon>
    </lineage>
</organism>
<dbReference type="EMBL" id="BAABUK010000005">
    <property type="protein sequence ID" value="GAA5809642.1"/>
    <property type="molecule type" value="Genomic_DNA"/>
</dbReference>
<evidence type="ECO:0008006" key="3">
    <source>
        <dbReference type="Google" id="ProtNLM"/>
    </source>
</evidence>
<sequence>MSCIGKIERMEDAELCYFTNPRRPTVQSEVTIYGNLEEFHTYLTEEELKQKHAISDYEKEEGITFETKAQLLEFINNVYQPIDGNGPQKPDYIQKVISIKDSNFISAEPVRKVVKIEKGNQKVRFRALNVLNDKYHDQIAKKISSTLDDHKTYMKKLKNEGFYIIGYCRKSDLKKEEKNLENLLQQMVENLYERSLVDSVFVSPCCNANVPFSKRDLDGKTMIFSALQNIHGDSKENHFRKLDANDLLDDKELINVYLDINSGRTEVYFEDGKGNAMDEDGLEPVRMEIDEEAYPLDDITNYDSHIDLKPAEKKVNPKAVKKTAVSSVSKQDIKNIHRGNDTKEMFFFYVYEKGLTAGKAASLMDIPRRTGYNWLQRDQSILIDRLEGKADDDDHLKENRASKKRKVTDGSKVQRTTGHYFNFIASTLNAMGRHEDFQRHYLIMDNALIHTLDSIRKFIESRGYG</sequence>
<protein>
    <recommendedName>
        <fullName evidence="3">Tc1-like transposase DDE domain-containing protein</fullName>
    </recommendedName>
</protein>
<proteinExistence type="predicted"/>
<dbReference type="Proteomes" id="UP001473302">
    <property type="component" value="Unassembled WGS sequence"/>
</dbReference>